<evidence type="ECO:0000313" key="1">
    <source>
        <dbReference type="EMBL" id="PCE30227.1"/>
    </source>
</evidence>
<gene>
    <name evidence="1" type="ORF">BZL54_21275</name>
</gene>
<accession>A0A2A4FB27</accession>
<evidence type="ECO:0000313" key="2">
    <source>
        <dbReference type="Proteomes" id="UP000217994"/>
    </source>
</evidence>
<protein>
    <submittedName>
        <fullName evidence="1">Uncharacterized protein</fullName>
    </submittedName>
</protein>
<comment type="caution">
    <text evidence="1">The sequence shown here is derived from an EMBL/GenBank/DDBJ whole genome shotgun (WGS) entry which is preliminary data.</text>
</comment>
<dbReference type="AlphaFoldDB" id="A0A2A4FB27"/>
<name>A0A2A4FB27_9BURK</name>
<reference evidence="1 2" key="1">
    <citation type="submission" date="2017-01" db="EMBL/GenBank/DDBJ databases">
        <title>Whole-Genome Shotgun Sequencing of Two beta-Proteobacterial Species in Search of the Bulgecin Biosynthetic Cluster.</title>
        <authorList>
            <person name="Horsman M.E."/>
            <person name="Marous D.R."/>
            <person name="Li R."/>
            <person name="Oliver R.A."/>
            <person name="Byun B."/>
            <person name="Emrich S.J."/>
            <person name="Boggess B."/>
            <person name="Townsend C.A."/>
            <person name="Mobashery S."/>
        </authorList>
    </citation>
    <scope>NUCLEOTIDE SEQUENCE [LARGE SCALE GENOMIC DNA]</scope>
    <source>
        <strain evidence="1 2">ATCC 31433</strain>
    </source>
</reference>
<sequence length="237" mass="26539">MAVDQDLREVISLLEHGEYQAGYFDVPLTSIVALSHKNFATGATTWRELFDGLQCSDWDERALTYFESEIGATLFPSATARRTLDLSAYGGAVHCSNGNHRLVAAVVWLAARFGDTAVLRKVRVGYTTTHRPAVALIANAVRNGKRVDIASVGAGTLIRVSGPHTADFWLKTTDNLRPYPVRRGLAEWYRRRKNPAHDEEFGLRWLAVPPFLAVALADDDWLREQLDRPRYTNQPAF</sequence>
<dbReference type="EMBL" id="MTZU01000067">
    <property type="protein sequence ID" value="PCE30227.1"/>
    <property type="molecule type" value="Genomic_DNA"/>
</dbReference>
<organism evidence="1 2">
    <name type="scientific">Burkholderia ubonensis subsp. mesacidophila</name>
    <dbReference type="NCBI Taxonomy" id="265293"/>
    <lineage>
        <taxon>Bacteria</taxon>
        <taxon>Pseudomonadati</taxon>
        <taxon>Pseudomonadota</taxon>
        <taxon>Betaproteobacteria</taxon>
        <taxon>Burkholderiales</taxon>
        <taxon>Burkholderiaceae</taxon>
        <taxon>Burkholderia</taxon>
        <taxon>Burkholderia cepacia complex</taxon>
    </lineage>
</organism>
<dbReference type="Proteomes" id="UP000217994">
    <property type="component" value="Unassembled WGS sequence"/>
</dbReference>
<proteinExistence type="predicted"/>